<reference evidence="2" key="1">
    <citation type="journal article" date="2016" name="Genome Announc.">
        <title>Chromosome and Plasmids of the Tick-Borne Relapsing Fever Agent Borrelia hermsii.</title>
        <authorList>
            <person name="Barbour A.G."/>
        </authorList>
    </citation>
    <scope>NUCLEOTIDE SEQUENCE</scope>
    <source>
        <strain evidence="2">CDC 2010K-2159</strain>
        <plasmid evidence="2">pSNE1-2010K-2159</plasmid>
    </source>
</reference>
<feature type="chain" id="PRO_5014164751" description="Secreted protein" evidence="1">
    <location>
        <begin position="24"/>
        <end position="113"/>
    </location>
</feature>
<protein>
    <recommendedName>
        <fullName evidence="3">Secreted protein</fullName>
    </recommendedName>
</protein>
<keyword evidence="1" id="KW-0732">Signal</keyword>
<dbReference type="AlphaFoldDB" id="A0A2H4YPQ3"/>
<organism evidence="2">
    <name type="scientific">Salmonella enterica subsp. enterica serovar Newport str. CDC 2010K-2159</name>
    <dbReference type="NCBI Taxonomy" id="1454627"/>
    <lineage>
        <taxon>Bacteria</taxon>
        <taxon>Pseudomonadati</taxon>
        <taxon>Pseudomonadota</taxon>
        <taxon>Gammaproteobacteria</taxon>
        <taxon>Enterobacterales</taxon>
        <taxon>Enterobacteriaceae</taxon>
        <taxon>Salmonella</taxon>
    </lineage>
</organism>
<name>A0A2H4YPQ3_SALNE</name>
<dbReference type="EMBL" id="CP025255">
    <property type="protein sequence ID" value="AUF34836.1"/>
    <property type="molecule type" value="Genomic_DNA"/>
</dbReference>
<keyword evidence="2" id="KW-0614">Plasmid</keyword>
<reference evidence="2" key="2">
    <citation type="submission" date="2017-12" db="EMBL/GenBank/DDBJ databases">
        <authorList>
            <person name="Hurst M.R.H."/>
        </authorList>
    </citation>
    <scope>NUCLEOTIDE SEQUENCE</scope>
    <source>
        <strain evidence="2">CDC 2010K-2159</strain>
        <plasmid evidence="2">pSNE1-2010K-2159</plasmid>
    </source>
</reference>
<evidence type="ECO:0000313" key="2">
    <source>
        <dbReference type="EMBL" id="AUF34836.1"/>
    </source>
</evidence>
<proteinExistence type="predicted"/>
<sequence>MSWPDYAVILSSRLLFLSLVAPSAPGCLTASGRQARLRRAAAGAPARLRRTRWRGFGLRYGLMSETPACSDRSGRAAIVAPVTALPAPLAGRKAFSLLPPPLRPVSRCGLSGG</sequence>
<evidence type="ECO:0008006" key="3">
    <source>
        <dbReference type="Google" id="ProtNLM"/>
    </source>
</evidence>
<geneLocation type="plasmid" evidence="2">
    <name>pSNE1-2010K-2159</name>
</geneLocation>
<gene>
    <name evidence="2" type="ORF">AW90_50010</name>
</gene>
<accession>A0A2H4YPQ3</accession>
<evidence type="ECO:0000256" key="1">
    <source>
        <dbReference type="SAM" id="SignalP"/>
    </source>
</evidence>
<feature type="signal peptide" evidence="1">
    <location>
        <begin position="1"/>
        <end position="23"/>
    </location>
</feature>